<evidence type="ECO:0000313" key="2">
    <source>
        <dbReference type="EMBL" id="KAF7639584.1"/>
    </source>
</evidence>
<feature type="region of interest" description="Disordered" evidence="1">
    <location>
        <begin position="1"/>
        <end position="31"/>
    </location>
</feature>
<keyword evidence="3" id="KW-1185">Reference proteome</keyword>
<dbReference type="EMBL" id="JABEBT010000004">
    <property type="protein sequence ID" value="KAF7639583.1"/>
    <property type="molecule type" value="Genomic_DNA"/>
</dbReference>
<dbReference type="EMBL" id="JABEBT010000004">
    <property type="protein sequence ID" value="KAF7639584.1"/>
    <property type="molecule type" value="Genomic_DNA"/>
</dbReference>
<sequence>MRKDGIEPGQIMLNKNITTKPQYGPYDKYNQ</sequence>
<dbReference type="AlphaFoldDB" id="A0A8T0A0N1"/>
<evidence type="ECO:0000313" key="3">
    <source>
        <dbReference type="Proteomes" id="UP000605970"/>
    </source>
</evidence>
<accession>A0A8T0A0N1</accession>
<dbReference type="Proteomes" id="UP000605970">
    <property type="component" value="Unassembled WGS sequence"/>
</dbReference>
<gene>
    <name evidence="2" type="ORF">Mgra_00000912</name>
</gene>
<comment type="caution">
    <text evidence="2">The sequence shown here is derived from an EMBL/GenBank/DDBJ whole genome shotgun (WGS) entry which is preliminary data.</text>
</comment>
<reference evidence="2" key="1">
    <citation type="journal article" date="2020" name="Ecol. Evol.">
        <title>Genome structure and content of the rice root-knot nematode (Meloidogyne graminicola).</title>
        <authorList>
            <person name="Phan N.T."/>
            <person name="Danchin E.G.J."/>
            <person name="Klopp C."/>
            <person name="Perfus-Barbeoch L."/>
            <person name="Kozlowski D.K."/>
            <person name="Koutsovoulos G.D."/>
            <person name="Lopez-Roques C."/>
            <person name="Bouchez O."/>
            <person name="Zahm M."/>
            <person name="Besnard G."/>
            <person name="Bellafiore S."/>
        </authorList>
    </citation>
    <scope>NUCLEOTIDE SEQUENCE</scope>
    <source>
        <strain evidence="2">VN-18</strain>
    </source>
</reference>
<organism evidence="2 3">
    <name type="scientific">Meloidogyne graminicola</name>
    <dbReference type="NCBI Taxonomy" id="189291"/>
    <lineage>
        <taxon>Eukaryota</taxon>
        <taxon>Metazoa</taxon>
        <taxon>Ecdysozoa</taxon>
        <taxon>Nematoda</taxon>
        <taxon>Chromadorea</taxon>
        <taxon>Rhabditida</taxon>
        <taxon>Tylenchina</taxon>
        <taxon>Tylenchomorpha</taxon>
        <taxon>Tylenchoidea</taxon>
        <taxon>Meloidogynidae</taxon>
        <taxon>Meloidogyninae</taxon>
        <taxon>Meloidogyne</taxon>
    </lineage>
</organism>
<name>A0A8T0A0N1_9BILA</name>
<protein>
    <submittedName>
        <fullName evidence="2">Uncharacterized protein</fullName>
    </submittedName>
</protein>
<evidence type="ECO:0000256" key="1">
    <source>
        <dbReference type="SAM" id="MobiDB-lite"/>
    </source>
</evidence>
<proteinExistence type="predicted"/>